<dbReference type="Proteomes" id="UP000566813">
    <property type="component" value="Unassembled WGS sequence"/>
</dbReference>
<dbReference type="PIRSF" id="PIRSF036389">
    <property type="entry name" value="IOR_B"/>
    <property type="match status" value="1"/>
</dbReference>
<organism evidence="2 3">
    <name type="scientific">Novosphingobium flavum</name>
    <dbReference type="NCBI Taxonomy" id="1778672"/>
    <lineage>
        <taxon>Bacteria</taxon>
        <taxon>Pseudomonadati</taxon>
        <taxon>Pseudomonadota</taxon>
        <taxon>Alphaproteobacteria</taxon>
        <taxon>Sphingomonadales</taxon>
        <taxon>Sphingomonadaceae</taxon>
        <taxon>Novosphingobium</taxon>
    </lineage>
</organism>
<proteinExistence type="predicted"/>
<dbReference type="InterPro" id="IPR037165">
    <property type="entry name" value="AldOxase/xan_DH_Mopterin-bd_sf"/>
</dbReference>
<dbReference type="InterPro" id="IPR012368">
    <property type="entry name" value="OxRdtase_Mopterin-bd_su_IorB"/>
</dbReference>
<dbReference type="AlphaFoldDB" id="A0A7X1FRX8"/>
<dbReference type="PANTHER" id="PTHR47495">
    <property type="entry name" value="ALDEHYDE DEHYDROGENASE"/>
    <property type="match status" value="1"/>
</dbReference>
<dbReference type="InterPro" id="IPR046867">
    <property type="entry name" value="AldOxase/xan_DH_MoCoBD2"/>
</dbReference>
<name>A0A7X1FRX8_9SPHN</name>
<feature type="domain" description="Aldehyde oxidase/xanthine dehydrogenase a/b hammerhead" evidence="1">
    <location>
        <begin position="207"/>
        <end position="294"/>
    </location>
</feature>
<dbReference type="InterPro" id="IPR006311">
    <property type="entry name" value="TAT_signal"/>
</dbReference>
<protein>
    <submittedName>
        <fullName evidence="2">Xanthine dehydrogenase family protein molybdopterin-binding subunit</fullName>
    </submittedName>
</protein>
<evidence type="ECO:0000259" key="1">
    <source>
        <dbReference type="SMART" id="SM01008"/>
    </source>
</evidence>
<dbReference type="EMBL" id="JACLAW010000007">
    <property type="protein sequence ID" value="MBC2665851.1"/>
    <property type="molecule type" value="Genomic_DNA"/>
</dbReference>
<gene>
    <name evidence="2" type="ORF">H7F51_09970</name>
</gene>
<evidence type="ECO:0000313" key="3">
    <source>
        <dbReference type="Proteomes" id="UP000566813"/>
    </source>
</evidence>
<dbReference type="Gene3D" id="3.30.365.10">
    <property type="entry name" value="Aldehyde oxidase/xanthine dehydrogenase, molybdopterin binding domain"/>
    <property type="match status" value="4"/>
</dbReference>
<dbReference type="PROSITE" id="PS51318">
    <property type="entry name" value="TAT"/>
    <property type="match status" value="1"/>
</dbReference>
<comment type="caution">
    <text evidence="2">The sequence shown here is derived from an EMBL/GenBank/DDBJ whole genome shotgun (WGS) entry which is preliminary data.</text>
</comment>
<reference evidence="2 3" key="1">
    <citation type="submission" date="2020-08" db="EMBL/GenBank/DDBJ databases">
        <title>The genome sequence of type strain Novosphingobium flavum NBRC 111647.</title>
        <authorList>
            <person name="Liu Y."/>
        </authorList>
    </citation>
    <scope>NUCLEOTIDE SEQUENCE [LARGE SCALE GENOMIC DNA]</scope>
    <source>
        <strain evidence="2 3">NBRC 111647</strain>
    </source>
</reference>
<dbReference type="InterPro" id="IPR008274">
    <property type="entry name" value="AldOxase/xan_DH_MoCoBD1"/>
</dbReference>
<dbReference type="RefSeq" id="WP_185664122.1">
    <property type="nucleotide sequence ID" value="NZ_JACLAW010000007.1"/>
</dbReference>
<keyword evidence="3" id="KW-1185">Reference proteome</keyword>
<dbReference type="Gene3D" id="3.90.1170.50">
    <property type="entry name" value="Aldehyde oxidase/xanthine dehydrogenase, a/b hammerhead"/>
    <property type="match status" value="1"/>
</dbReference>
<dbReference type="Pfam" id="PF02738">
    <property type="entry name" value="MoCoBD_1"/>
    <property type="match status" value="1"/>
</dbReference>
<dbReference type="SMART" id="SM01008">
    <property type="entry name" value="Ald_Xan_dh_C"/>
    <property type="match status" value="1"/>
</dbReference>
<dbReference type="InterPro" id="IPR052516">
    <property type="entry name" value="N-heterocyclic_Hydroxylase"/>
</dbReference>
<dbReference type="InterPro" id="IPR000674">
    <property type="entry name" value="Ald_Oxase/Xan_DH_a/b"/>
</dbReference>
<accession>A0A7X1FRX8</accession>
<sequence length="735" mass="77376">MADAILAPSRRGFLTAALLAGGGLAVEFSLPLGRAQAATVGTSAVGAFVSIAPNGAVTIVNKNPEIGQGIKTAFAMMIAEELDCDWAQVTAVQQADANPAIYGPQGTGASQSTPNNWLPLRRAGAAARDMLVRAAAARWGVDPSSVTTAKGRLSHAASGRSLGYGEVASAAAALTPPDLKTVKLKTPAQFSIIGKPTKGVDTPRVVKGEPMYGIDTRLPGMLYAVYEVAPANGGKLVSADLADAKAAPGVKHVVQLKGVGPIDALVDGVAILATNWWLANQARSKLKLEWDLSAQKGHSWDAYVAKAKTLLAEKPQLDLIRSGDVEGKLASAAKRVAAVYEIPFLAHATLEPQNCTALYKDGALEVWAPSQIPAGGKAQISKFLEIPEDKITFHVTKIGGGFGRRLRNDYTVQAAAIAKAVPGVPVKLLWSREDDIRRDFYRPSGWHGFEAGIDANGKMIAFKDHFVTFGKDGKSAMFANMHADHFPYGIMPDAAVVQSTLEIGVPIGALRAPVSNGLCYAFQGFLDEVAIAAGTDLPRLLLDVFAEDKLVGEPDQPEKAQTAFSTKRARAVIAKAAAMSNFTSKPIAPGRAMGFGFYFCHNGHFAEVVDASVKDGQVSVHKVWVAGDVGRQIVNPMGAEAQVRGSVLDGLSQALEGQKITFVDGQIEQSNFHDFRLGRNDRNPAVEVAFVASDSHPTGLGEPALPPVIPALANAIAAATGKRVRTMPIDLSALA</sequence>
<evidence type="ECO:0000313" key="2">
    <source>
        <dbReference type="EMBL" id="MBC2665851.1"/>
    </source>
</evidence>
<dbReference type="GO" id="GO:0016491">
    <property type="term" value="F:oxidoreductase activity"/>
    <property type="evidence" value="ECO:0007669"/>
    <property type="project" value="InterPro"/>
</dbReference>
<dbReference type="PANTHER" id="PTHR47495:SF2">
    <property type="entry name" value="ALDEHYDE DEHYDROGENASE"/>
    <property type="match status" value="1"/>
</dbReference>
<dbReference type="Pfam" id="PF20256">
    <property type="entry name" value="MoCoBD_2"/>
    <property type="match status" value="2"/>
</dbReference>
<dbReference type="SUPFAM" id="SSF56003">
    <property type="entry name" value="Molybdenum cofactor-binding domain"/>
    <property type="match status" value="2"/>
</dbReference>